<feature type="domain" description="DhaL" evidence="3">
    <location>
        <begin position="12"/>
        <end position="213"/>
    </location>
</feature>
<dbReference type="Pfam" id="PF02734">
    <property type="entry name" value="Dak2"/>
    <property type="match status" value="1"/>
</dbReference>
<keyword evidence="1" id="KW-0808">Transferase</keyword>
<evidence type="ECO:0000313" key="5">
    <source>
        <dbReference type="Proteomes" id="UP001387100"/>
    </source>
</evidence>
<dbReference type="Proteomes" id="UP001387100">
    <property type="component" value="Unassembled WGS sequence"/>
</dbReference>
<evidence type="ECO:0000259" key="3">
    <source>
        <dbReference type="PROSITE" id="PS51480"/>
    </source>
</evidence>
<dbReference type="InterPro" id="IPR012737">
    <property type="entry name" value="DhaK_L_YcgS"/>
</dbReference>
<dbReference type="InterPro" id="IPR004007">
    <property type="entry name" value="DhaL_dom"/>
</dbReference>
<dbReference type="InterPro" id="IPR050861">
    <property type="entry name" value="Dihydroxyacetone_Kinase"/>
</dbReference>
<keyword evidence="5" id="KW-1185">Reference proteome</keyword>
<dbReference type="PROSITE" id="PS51480">
    <property type="entry name" value="DHAL"/>
    <property type="match status" value="1"/>
</dbReference>
<dbReference type="SMART" id="SM01120">
    <property type="entry name" value="Dak2"/>
    <property type="match status" value="1"/>
</dbReference>
<protein>
    <submittedName>
        <fullName evidence="4">Dihydroxyacetone kinase subunit DhaL</fullName>
    </submittedName>
</protein>
<organism evidence="4 5">
    <name type="scientific">Pseudokineococcus basanitobsidens</name>
    <dbReference type="NCBI Taxonomy" id="1926649"/>
    <lineage>
        <taxon>Bacteria</taxon>
        <taxon>Bacillati</taxon>
        <taxon>Actinomycetota</taxon>
        <taxon>Actinomycetes</taxon>
        <taxon>Kineosporiales</taxon>
        <taxon>Kineosporiaceae</taxon>
        <taxon>Pseudokineococcus</taxon>
    </lineage>
</organism>
<dbReference type="RefSeq" id="WP_339575774.1">
    <property type="nucleotide sequence ID" value="NZ_JBBIAA010000021.1"/>
</dbReference>
<dbReference type="NCBIfam" id="TIGR02365">
    <property type="entry name" value="dha_L_ycgS"/>
    <property type="match status" value="1"/>
</dbReference>
<comment type="caution">
    <text evidence="4">The sequence shown here is derived from an EMBL/GenBank/DDBJ whole genome shotgun (WGS) entry which is preliminary data.</text>
</comment>
<accession>A0ABU8RMT7</accession>
<keyword evidence="2 4" id="KW-0418">Kinase</keyword>
<dbReference type="PANTHER" id="PTHR28629:SF4">
    <property type="entry name" value="TRIOKINASE_FMN CYCLASE"/>
    <property type="match status" value="1"/>
</dbReference>
<dbReference type="EMBL" id="JBBIAA010000021">
    <property type="protein sequence ID" value="MEJ5946391.1"/>
    <property type="molecule type" value="Genomic_DNA"/>
</dbReference>
<evidence type="ECO:0000256" key="1">
    <source>
        <dbReference type="ARBA" id="ARBA00022679"/>
    </source>
</evidence>
<dbReference type="GO" id="GO:0016301">
    <property type="term" value="F:kinase activity"/>
    <property type="evidence" value="ECO:0007669"/>
    <property type="project" value="UniProtKB-KW"/>
</dbReference>
<sequence>MKTTIEPGLNRADLERWVTDFGRRIVDQHEALSDLDAFSGDADHGSNMERGLSSLLTVMAEWDPAGRPGDFLRDVGLHIVGSVGGSSGALYGTMFLRMARAVGDATVVTDDLLVAAFEGAAHGVIDRGKVRPGDKTMLDALGPAVEALRQGLANGASRSSALRTAAAAADAGREATADMVARRGKSSYARDRSRGVVDPGSASAAMLVRAAAATL</sequence>
<gene>
    <name evidence="4" type="primary">dhaL</name>
    <name evidence="4" type="ORF">WDZ17_13920</name>
</gene>
<dbReference type="PANTHER" id="PTHR28629">
    <property type="entry name" value="TRIOKINASE/FMN CYCLASE"/>
    <property type="match status" value="1"/>
</dbReference>
<dbReference type="InterPro" id="IPR036117">
    <property type="entry name" value="DhaL_dom_sf"/>
</dbReference>
<evidence type="ECO:0000313" key="4">
    <source>
        <dbReference type="EMBL" id="MEJ5946391.1"/>
    </source>
</evidence>
<proteinExistence type="predicted"/>
<dbReference type="Gene3D" id="1.25.40.340">
    <property type="match status" value="1"/>
</dbReference>
<dbReference type="SUPFAM" id="SSF101473">
    <property type="entry name" value="DhaL-like"/>
    <property type="match status" value="1"/>
</dbReference>
<evidence type="ECO:0000256" key="2">
    <source>
        <dbReference type="ARBA" id="ARBA00022777"/>
    </source>
</evidence>
<name>A0ABU8RMT7_9ACTN</name>
<reference evidence="4 5" key="1">
    <citation type="journal article" date="2017" name="Int. J. Syst. Evol. Microbiol.">
        <title>Pseudokineococcus basanitobsidens sp. nov., isolated from volcanic rock.</title>
        <authorList>
            <person name="Lee D.W."/>
            <person name="Park M.Y."/>
            <person name="Kim J.J."/>
            <person name="Kim B.S."/>
        </authorList>
    </citation>
    <scope>NUCLEOTIDE SEQUENCE [LARGE SCALE GENOMIC DNA]</scope>
    <source>
        <strain evidence="4 5">DSM 103726</strain>
    </source>
</reference>